<dbReference type="EMBL" id="JAULJE010000013">
    <property type="protein sequence ID" value="KAK1336107.1"/>
    <property type="molecule type" value="Genomic_DNA"/>
</dbReference>
<evidence type="ECO:0000313" key="2">
    <source>
        <dbReference type="Proteomes" id="UP001177744"/>
    </source>
</evidence>
<organism evidence="1 2">
    <name type="scientific">Cnephaeus nilssonii</name>
    <name type="common">Northern bat</name>
    <name type="synonym">Eptesicus nilssonii</name>
    <dbReference type="NCBI Taxonomy" id="3371016"/>
    <lineage>
        <taxon>Eukaryota</taxon>
        <taxon>Metazoa</taxon>
        <taxon>Chordata</taxon>
        <taxon>Craniata</taxon>
        <taxon>Vertebrata</taxon>
        <taxon>Euteleostomi</taxon>
        <taxon>Mammalia</taxon>
        <taxon>Eutheria</taxon>
        <taxon>Laurasiatheria</taxon>
        <taxon>Chiroptera</taxon>
        <taxon>Yangochiroptera</taxon>
        <taxon>Vespertilionidae</taxon>
        <taxon>Cnephaeus</taxon>
    </lineage>
</organism>
<protein>
    <submittedName>
        <fullName evidence="1">Uncharacterized protein</fullName>
    </submittedName>
</protein>
<gene>
    <name evidence="1" type="ORF">QTO34_003907</name>
</gene>
<dbReference type="AlphaFoldDB" id="A0AA40LL13"/>
<accession>A0AA40LL13</accession>
<sequence>MAPLPNEFSPSAIVLPRILDQLSRSHYPEISSSFIVLSKTTKLQKPSDIFQELQIEFACVNIDVHKHYKYQRTSSWSGSAVEHGSMNHEVTVQYPVRANESTESSEIVIEEATEKSTIRQNSDVATTEANWFPLSCFSFNSELFSCSALN</sequence>
<keyword evidence="2" id="KW-1185">Reference proteome</keyword>
<proteinExistence type="predicted"/>
<evidence type="ECO:0000313" key="1">
    <source>
        <dbReference type="EMBL" id="KAK1336107.1"/>
    </source>
</evidence>
<comment type="caution">
    <text evidence="1">The sequence shown here is derived from an EMBL/GenBank/DDBJ whole genome shotgun (WGS) entry which is preliminary data.</text>
</comment>
<name>A0AA40LL13_CNENI</name>
<dbReference type="Proteomes" id="UP001177744">
    <property type="component" value="Unassembled WGS sequence"/>
</dbReference>
<reference evidence="1" key="1">
    <citation type="submission" date="2023-06" db="EMBL/GenBank/DDBJ databases">
        <title>Reference genome for the Northern bat (Eptesicus nilssonii), a most northern bat species.</title>
        <authorList>
            <person name="Laine V.N."/>
            <person name="Pulliainen A.T."/>
            <person name="Lilley T.M."/>
        </authorList>
    </citation>
    <scope>NUCLEOTIDE SEQUENCE</scope>
    <source>
        <strain evidence="1">BLF_Eptnil</strain>
        <tissue evidence="1">Kidney</tissue>
    </source>
</reference>